<evidence type="ECO:0000256" key="2">
    <source>
        <dbReference type="ARBA" id="ARBA00022692"/>
    </source>
</evidence>
<evidence type="ECO:0000256" key="5">
    <source>
        <dbReference type="SAM" id="MobiDB-lite"/>
    </source>
</evidence>
<feature type="transmembrane region" description="Helical" evidence="6">
    <location>
        <begin position="88"/>
        <end position="113"/>
    </location>
</feature>
<evidence type="ECO:0000256" key="1">
    <source>
        <dbReference type="ARBA" id="ARBA00004141"/>
    </source>
</evidence>
<evidence type="ECO:0000313" key="7">
    <source>
        <dbReference type="EMBL" id="KAJ7710008.1"/>
    </source>
</evidence>
<dbReference type="GO" id="GO:0005886">
    <property type="term" value="C:plasma membrane"/>
    <property type="evidence" value="ECO:0007669"/>
    <property type="project" value="TreeGrafter"/>
</dbReference>
<feature type="transmembrane region" description="Helical" evidence="6">
    <location>
        <begin position="176"/>
        <end position="197"/>
    </location>
</feature>
<keyword evidence="3 6" id="KW-1133">Transmembrane helix</keyword>
<feature type="transmembrane region" description="Helical" evidence="6">
    <location>
        <begin position="55"/>
        <end position="76"/>
    </location>
</feature>
<keyword evidence="8" id="KW-1185">Reference proteome</keyword>
<dbReference type="EMBL" id="JARKIE010000002">
    <property type="protein sequence ID" value="KAJ7710008.1"/>
    <property type="molecule type" value="Genomic_DNA"/>
</dbReference>
<evidence type="ECO:0000256" key="6">
    <source>
        <dbReference type="SAM" id="Phobius"/>
    </source>
</evidence>
<dbReference type="GO" id="GO:0007189">
    <property type="term" value="P:adenylate cyclase-activating G protein-coupled receptor signaling pathway"/>
    <property type="evidence" value="ECO:0007669"/>
    <property type="project" value="TreeGrafter"/>
</dbReference>
<comment type="subcellular location">
    <subcellularLocation>
        <location evidence="1">Membrane</location>
        <topology evidence="1">Multi-pass membrane protein</topology>
    </subcellularLocation>
</comment>
<name>A0AAD7H1E9_MYCRO</name>
<sequence length="436" mass="47936">MSSHKAHTPASIDYHINDLVIRLIVPGLALTTFLLLAFAYLAWNRTSRSHLNRVSFRLLVYALLANIVFTGTPLAIQTGPSTSCTVIAFAFNTAYLFSGCIFFCMAINLQLVLVHGVNGRMMEKYYLIGAFFLALVCNITTLAAREFGWYAANGTCWFNDPSPAVQVRWLIGAQSFWILLMATSEVVSFLVLVGFMLRHQRHTAHVHSASGTSQTFSGSVSPAPIVQYRNVIVRIGLYPLLSCCLNFSACILDLYLASHSGNSVLDDSELFWRLNILDLCIYSLRPFLYACLAATDPSFLRAVRALRSPGTELTSVGSTRSANGQQTASVQATSTRTSHSHKRFSIGTQALVHVELERVADAQGGAAEADLEGRPSRGMSVDTPMEEGAPAGEDPELGLQTGQRMQGLRFSEDTTKEKETRWARRDSDSDEIECQI</sequence>
<evidence type="ECO:0000256" key="3">
    <source>
        <dbReference type="ARBA" id="ARBA00022989"/>
    </source>
</evidence>
<proteinExistence type="predicted"/>
<dbReference type="PANTHER" id="PTHR23112:SF0">
    <property type="entry name" value="TRANSMEMBRANE PROTEIN 116"/>
    <property type="match status" value="1"/>
</dbReference>
<feature type="transmembrane region" description="Helical" evidence="6">
    <location>
        <begin position="237"/>
        <end position="258"/>
    </location>
</feature>
<evidence type="ECO:0000256" key="4">
    <source>
        <dbReference type="ARBA" id="ARBA00023136"/>
    </source>
</evidence>
<feature type="transmembrane region" description="Helical" evidence="6">
    <location>
        <begin position="20"/>
        <end position="43"/>
    </location>
</feature>
<feature type="compositionally biased region" description="Polar residues" evidence="5">
    <location>
        <begin position="312"/>
        <end position="337"/>
    </location>
</feature>
<dbReference type="PANTHER" id="PTHR23112">
    <property type="entry name" value="G PROTEIN-COUPLED RECEPTOR 157-RELATED"/>
    <property type="match status" value="1"/>
</dbReference>
<keyword evidence="4 6" id="KW-0472">Membrane</keyword>
<evidence type="ECO:0008006" key="9">
    <source>
        <dbReference type="Google" id="ProtNLM"/>
    </source>
</evidence>
<feature type="transmembrane region" description="Helical" evidence="6">
    <location>
        <begin position="125"/>
        <end position="144"/>
    </location>
</feature>
<dbReference type="Proteomes" id="UP001221757">
    <property type="component" value="Unassembled WGS sequence"/>
</dbReference>
<gene>
    <name evidence="7" type="ORF">B0H17DRAFT_250049</name>
</gene>
<feature type="region of interest" description="Disordered" evidence="5">
    <location>
        <begin position="312"/>
        <end position="339"/>
    </location>
</feature>
<evidence type="ECO:0000313" key="8">
    <source>
        <dbReference type="Proteomes" id="UP001221757"/>
    </source>
</evidence>
<dbReference type="AlphaFoldDB" id="A0AAD7H1E9"/>
<feature type="compositionally biased region" description="Basic and acidic residues" evidence="5">
    <location>
        <begin position="410"/>
        <end position="427"/>
    </location>
</feature>
<protein>
    <recommendedName>
        <fullName evidence="9">G-protein coupled receptors family 2 profile 2 domain-containing protein</fullName>
    </recommendedName>
</protein>
<comment type="caution">
    <text evidence="7">The sequence shown here is derived from an EMBL/GenBank/DDBJ whole genome shotgun (WGS) entry which is preliminary data.</text>
</comment>
<dbReference type="Gene3D" id="1.20.1070.10">
    <property type="entry name" value="Rhodopsin 7-helix transmembrane proteins"/>
    <property type="match status" value="1"/>
</dbReference>
<feature type="region of interest" description="Disordered" evidence="5">
    <location>
        <begin position="363"/>
        <end position="436"/>
    </location>
</feature>
<organism evidence="7 8">
    <name type="scientific">Mycena rosella</name>
    <name type="common">Pink bonnet</name>
    <name type="synonym">Agaricus rosellus</name>
    <dbReference type="NCBI Taxonomy" id="1033263"/>
    <lineage>
        <taxon>Eukaryota</taxon>
        <taxon>Fungi</taxon>
        <taxon>Dikarya</taxon>
        <taxon>Basidiomycota</taxon>
        <taxon>Agaricomycotina</taxon>
        <taxon>Agaricomycetes</taxon>
        <taxon>Agaricomycetidae</taxon>
        <taxon>Agaricales</taxon>
        <taxon>Marasmiineae</taxon>
        <taxon>Mycenaceae</taxon>
        <taxon>Mycena</taxon>
    </lineage>
</organism>
<reference evidence="7" key="1">
    <citation type="submission" date="2023-03" db="EMBL/GenBank/DDBJ databases">
        <title>Massive genome expansion in bonnet fungi (Mycena s.s.) driven by repeated elements and novel gene families across ecological guilds.</title>
        <authorList>
            <consortium name="Lawrence Berkeley National Laboratory"/>
            <person name="Harder C.B."/>
            <person name="Miyauchi S."/>
            <person name="Viragh M."/>
            <person name="Kuo A."/>
            <person name="Thoen E."/>
            <person name="Andreopoulos B."/>
            <person name="Lu D."/>
            <person name="Skrede I."/>
            <person name="Drula E."/>
            <person name="Henrissat B."/>
            <person name="Morin E."/>
            <person name="Kohler A."/>
            <person name="Barry K."/>
            <person name="LaButti K."/>
            <person name="Morin E."/>
            <person name="Salamov A."/>
            <person name="Lipzen A."/>
            <person name="Mereny Z."/>
            <person name="Hegedus B."/>
            <person name="Baldrian P."/>
            <person name="Stursova M."/>
            <person name="Weitz H."/>
            <person name="Taylor A."/>
            <person name="Grigoriev I.V."/>
            <person name="Nagy L.G."/>
            <person name="Martin F."/>
            <person name="Kauserud H."/>
        </authorList>
    </citation>
    <scope>NUCLEOTIDE SEQUENCE</scope>
    <source>
        <strain evidence="7">CBHHK067</strain>
    </source>
</reference>
<keyword evidence="2 6" id="KW-0812">Transmembrane</keyword>
<dbReference type="GO" id="GO:0004930">
    <property type="term" value="F:G protein-coupled receptor activity"/>
    <property type="evidence" value="ECO:0007669"/>
    <property type="project" value="TreeGrafter"/>
</dbReference>
<accession>A0AAD7H1E9</accession>